<proteinExistence type="predicted"/>
<dbReference type="Gene3D" id="2.60.120.10">
    <property type="entry name" value="Jelly Rolls"/>
    <property type="match status" value="1"/>
</dbReference>
<dbReference type="SUPFAM" id="SSF51206">
    <property type="entry name" value="cAMP-binding domain-like"/>
    <property type="match status" value="1"/>
</dbReference>
<sequence length="224" mass="25427">MHIRQIVETMPLFKEASPASKTKLITYGIVEKVHKGTYLFNVRDHVERIYMIVSGYVVLDRINHNDNLRSIFLLGSGDLINEVIIDGQSSSINAKALSNLEVVSLTRAQMLEIMAQDFYFTQLFMASMAKKIRKLYRQVANTTKMMILEDQVSAKLWKIGHDYGIEKEEGIVIPFDLSITLLAQLVGSNRESVSRTIKKLSNAHLVSIIHGRCIIYDLDALIKK</sequence>
<dbReference type="KEGG" id="ebm:SG0102_10880"/>
<dbReference type="GO" id="GO:0006355">
    <property type="term" value="P:regulation of DNA-templated transcription"/>
    <property type="evidence" value="ECO:0007669"/>
    <property type="project" value="InterPro"/>
</dbReference>
<dbReference type="Pfam" id="PF13545">
    <property type="entry name" value="HTH_Crp_2"/>
    <property type="match status" value="1"/>
</dbReference>
<feature type="domain" description="HTH crp-type" evidence="5">
    <location>
        <begin position="146"/>
        <end position="219"/>
    </location>
</feature>
<evidence type="ECO:0000256" key="1">
    <source>
        <dbReference type="ARBA" id="ARBA00023015"/>
    </source>
</evidence>
<reference evidence="6 7" key="1">
    <citation type="submission" date="2018-11" db="EMBL/GenBank/DDBJ databases">
        <title>Novel Erysipelotrichaceae bacterium isolated from small intestine of a swine.</title>
        <authorList>
            <person name="Kim J.S."/>
            <person name="Choe H."/>
            <person name="Lee Y.R."/>
            <person name="Kim K.M."/>
            <person name="Park D.S."/>
        </authorList>
    </citation>
    <scope>NUCLEOTIDE SEQUENCE [LARGE SCALE GENOMIC DNA]</scope>
    <source>
        <strain evidence="6 7">SG0102</strain>
    </source>
</reference>
<protein>
    <submittedName>
        <fullName evidence="6">Crp/Fnr family transcriptional regulator</fullName>
    </submittedName>
</protein>
<dbReference type="Pfam" id="PF00027">
    <property type="entry name" value="cNMP_binding"/>
    <property type="match status" value="1"/>
</dbReference>
<organism evidence="6 7">
    <name type="scientific">Intestinibaculum porci</name>
    <dbReference type="NCBI Taxonomy" id="2487118"/>
    <lineage>
        <taxon>Bacteria</taxon>
        <taxon>Bacillati</taxon>
        <taxon>Bacillota</taxon>
        <taxon>Erysipelotrichia</taxon>
        <taxon>Erysipelotrichales</taxon>
        <taxon>Erysipelotrichaceae</taxon>
        <taxon>Intestinibaculum</taxon>
    </lineage>
</organism>
<dbReference type="PROSITE" id="PS51063">
    <property type="entry name" value="HTH_CRP_2"/>
    <property type="match status" value="1"/>
</dbReference>
<dbReference type="InterPro" id="IPR000595">
    <property type="entry name" value="cNMP-bd_dom"/>
</dbReference>
<evidence type="ECO:0000313" key="6">
    <source>
        <dbReference type="EMBL" id="BBH26154.1"/>
    </source>
</evidence>
<accession>A0A3G9JTE7</accession>
<dbReference type="Gene3D" id="1.10.10.10">
    <property type="entry name" value="Winged helix-like DNA-binding domain superfamily/Winged helix DNA-binding domain"/>
    <property type="match status" value="1"/>
</dbReference>
<dbReference type="InterPro" id="IPR018490">
    <property type="entry name" value="cNMP-bd_dom_sf"/>
</dbReference>
<name>A0A3G9JTE7_9FIRM</name>
<dbReference type="OrthoDB" id="1706474at2"/>
<evidence type="ECO:0000256" key="2">
    <source>
        <dbReference type="ARBA" id="ARBA00023125"/>
    </source>
</evidence>
<dbReference type="EMBL" id="AP019309">
    <property type="protein sequence ID" value="BBH26154.1"/>
    <property type="molecule type" value="Genomic_DNA"/>
</dbReference>
<evidence type="ECO:0000313" key="7">
    <source>
        <dbReference type="Proteomes" id="UP000268059"/>
    </source>
</evidence>
<dbReference type="SMART" id="SM00419">
    <property type="entry name" value="HTH_CRP"/>
    <property type="match status" value="1"/>
</dbReference>
<dbReference type="SUPFAM" id="SSF46785">
    <property type="entry name" value="Winged helix' DNA-binding domain"/>
    <property type="match status" value="1"/>
</dbReference>
<dbReference type="InterPro" id="IPR012318">
    <property type="entry name" value="HTH_CRP"/>
</dbReference>
<dbReference type="PROSITE" id="PS50042">
    <property type="entry name" value="CNMP_BINDING_3"/>
    <property type="match status" value="1"/>
</dbReference>
<keyword evidence="7" id="KW-1185">Reference proteome</keyword>
<keyword evidence="3" id="KW-0804">Transcription</keyword>
<dbReference type="CDD" id="cd00038">
    <property type="entry name" value="CAP_ED"/>
    <property type="match status" value="1"/>
</dbReference>
<dbReference type="Proteomes" id="UP000268059">
    <property type="component" value="Chromosome"/>
</dbReference>
<dbReference type="RefSeq" id="WP_125119056.1">
    <property type="nucleotide sequence ID" value="NZ_AP019309.1"/>
</dbReference>
<gene>
    <name evidence="6" type="ORF">SG0102_10880</name>
</gene>
<dbReference type="InterPro" id="IPR014710">
    <property type="entry name" value="RmlC-like_jellyroll"/>
</dbReference>
<dbReference type="InterPro" id="IPR036388">
    <property type="entry name" value="WH-like_DNA-bd_sf"/>
</dbReference>
<dbReference type="FunCoup" id="A0A3G9JTE7">
    <property type="interactions" value="199"/>
</dbReference>
<dbReference type="AlphaFoldDB" id="A0A3G9JTE7"/>
<keyword evidence="2" id="KW-0238">DNA-binding</keyword>
<dbReference type="InParanoid" id="A0A3G9JTE7"/>
<dbReference type="InterPro" id="IPR036390">
    <property type="entry name" value="WH_DNA-bd_sf"/>
</dbReference>
<evidence type="ECO:0000259" key="5">
    <source>
        <dbReference type="PROSITE" id="PS51063"/>
    </source>
</evidence>
<dbReference type="GO" id="GO:0003677">
    <property type="term" value="F:DNA binding"/>
    <property type="evidence" value="ECO:0007669"/>
    <property type="project" value="UniProtKB-KW"/>
</dbReference>
<evidence type="ECO:0000259" key="4">
    <source>
        <dbReference type="PROSITE" id="PS50042"/>
    </source>
</evidence>
<feature type="domain" description="Cyclic nucleotide-binding" evidence="4">
    <location>
        <begin position="12"/>
        <end position="131"/>
    </location>
</feature>
<keyword evidence="1" id="KW-0805">Transcription regulation</keyword>
<evidence type="ECO:0000256" key="3">
    <source>
        <dbReference type="ARBA" id="ARBA00023163"/>
    </source>
</evidence>